<dbReference type="NCBIfam" id="TIGR02831">
    <property type="entry name" value="spo_II_M"/>
    <property type="match status" value="1"/>
</dbReference>
<keyword evidence="1" id="KW-1133">Transmembrane helix</keyword>
<keyword evidence="3" id="KW-1185">Reference proteome</keyword>
<dbReference type="Pfam" id="PF01944">
    <property type="entry name" value="SpoIIM"/>
    <property type="match status" value="1"/>
</dbReference>
<feature type="transmembrane region" description="Helical" evidence="1">
    <location>
        <begin position="79"/>
        <end position="101"/>
    </location>
</feature>
<gene>
    <name evidence="2" type="primary">spoIIM</name>
    <name evidence="2" type="ORF">BGI42_09120</name>
</gene>
<dbReference type="PIRSF" id="PIRSF038973">
    <property type="entry name" value="SpoIIM"/>
    <property type="match status" value="1"/>
</dbReference>
<evidence type="ECO:0000256" key="1">
    <source>
        <dbReference type="SAM" id="Phobius"/>
    </source>
</evidence>
<dbReference type="AlphaFoldDB" id="A0A1D7XP15"/>
<dbReference type="RefSeq" id="WP_084023868.1">
    <property type="nucleotide sequence ID" value="NZ_CP017253.2"/>
</dbReference>
<sequence length="210" mass="24110">MVNYMVNKLGRTFEDKKVYFFMVLIMFCIGISFGLYVVKYMSESNRSDLLNYFSSFTSSIGDTPINYENLLINVIKKNMFLIIPIFLFGFTFFGIPFILILDMFKGFTLGYTFTFIITTFQGKGIGLALVSVIPQNLIYIPCFIALSVIALAISSQKFKSRFFKRTNLNDPFFNTLGNKLIVIFGLFILAAIIETYVSPNFIKFVVTKFY</sequence>
<dbReference type="OrthoDB" id="1707382at2"/>
<evidence type="ECO:0000313" key="2">
    <source>
        <dbReference type="EMBL" id="AOR24940.2"/>
    </source>
</evidence>
<accession>A0A1D7XP15</accession>
<dbReference type="Proteomes" id="UP000094652">
    <property type="component" value="Chromosome"/>
</dbReference>
<proteinExistence type="predicted"/>
<feature type="transmembrane region" description="Helical" evidence="1">
    <location>
        <begin position="136"/>
        <end position="155"/>
    </location>
</feature>
<dbReference type="InterPro" id="IPR002798">
    <property type="entry name" value="SpoIIM-like"/>
</dbReference>
<dbReference type="InterPro" id="IPR014196">
    <property type="entry name" value="SpoIIM"/>
</dbReference>
<dbReference type="EMBL" id="CP017253">
    <property type="protein sequence ID" value="AOR24940.2"/>
    <property type="molecule type" value="Genomic_DNA"/>
</dbReference>
<reference evidence="3" key="1">
    <citation type="submission" date="2016-09" db="EMBL/GenBank/DDBJ databases">
        <title>Genomics of Clostridium taeniosporum, an organism which forms endospores with ribbon-like appendages.</title>
        <authorList>
            <person name="Walker J.R."/>
        </authorList>
    </citation>
    <scope>NUCLEOTIDE SEQUENCE [LARGE SCALE GENOMIC DNA]</scope>
    <source>
        <strain evidence="3">1/k</strain>
    </source>
</reference>
<dbReference type="STRING" id="394958.BGI42_09120"/>
<dbReference type="KEGG" id="ctae:BGI42_09120"/>
<evidence type="ECO:0000313" key="3">
    <source>
        <dbReference type="Proteomes" id="UP000094652"/>
    </source>
</evidence>
<organism evidence="2 3">
    <name type="scientific">Clostridium taeniosporum</name>
    <dbReference type="NCBI Taxonomy" id="394958"/>
    <lineage>
        <taxon>Bacteria</taxon>
        <taxon>Bacillati</taxon>
        <taxon>Bacillota</taxon>
        <taxon>Clostridia</taxon>
        <taxon>Eubacteriales</taxon>
        <taxon>Clostridiaceae</taxon>
        <taxon>Clostridium</taxon>
    </lineage>
</organism>
<protein>
    <submittedName>
        <fullName evidence="2">Stage II sporulation protein M</fullName>
    </submittedName>
</protein>
<feature type="transmembrane region" description="Helical" evidence="1">
    <location>
        <begin position="108"/>
        <end position="130"/>
    </location>
</feature>
<keyword evidence="1" id="KW-0472">Membrane</keyword>
<name>A0A1D7XP15_9CLOT</name>
<feature type="transmembrane region" description="Helical" evidence="1">
    <location>
        <begin position="176"/>
        <end position="197"/>
    </location>
</feature>
<feature type="transmembrane region" description="Helical" evidence="1">
    <location>
        <begin position="18"/>
        <end position="38"/>
    </location>
</feature>
<keyword evidence="1" id="KW-0812">Transmembrane</keyword>